<dbReference type="EMBL" id="CAVMJV010000033">
    <property type="protein sequence ID" value="CAK5077869.1"/>
    <property type="molecule type" value="Genomic_DNA"/>
</dbReference>
<dbReference type="Proteomes" id="UP001497535">
    <property type="component" value="Unassembled WGS sequence"/>
</dbReference>
<name>A0ACB0ZFP1_MELEN</name>
<evidence type="ECO:0000313" key="1">
    <source>
        <dbReference type="EMBL" id="CAK5077869.1"/>
    </source>
</evidence>
<reference evidence="1" key="1">
    <citation type="submission" date="2023-11" db="EMBL/GenBank/DDBJ databases">
        <authorList>
            <person name="Poullet M."/>
        </authorList>
    </citation>
    <scope>NUCLEOTIDE SEQUENCE</scope>
    <source>
        <strain evidence="1">E1834</strain>
    </source>
</reference>
<comment type="caution">
    <text evidence="1">The sequence shown here is derived from an EMBL/GenBank/DDBJ whole genome shotgun (WGS) entry which is preliminary data.</text>
</comment>
<gene>
    <name evidence="1" type="ORF">MENTE1834_LOCUS24836</name>
</gene>
<evidence type="ECO:0000313" key="2">
    <source>
        <dbReference type="Proteomes" id="UP001497535"/>
    </source>
</evidence>
<accession>A0ACB0ZFP1</accession>
<organism evidence="1 2">
    <name type="scientific">Meloidogyne enterolobii</name>
    <name type="common">Root-knot nematode worm</name>
    <name type="synonym">Meloidogyne mayaguensis</name>
    <dbReference type="NCBI Taxonomy" id="390850"/>
    <lineage>
        <taxon>Eukaryota</taxon>
        <taxon>Metazoa</taxon>
        <taxon>Ecdysozoa</taxon>
        <taxon>Nematoda</taxon>
        <taxon>Chromadorea</taxon>
        <taxon>Rhabditida</taxon>
        <taxon>Tylenchina</taxon>
        <taxon>Tylenchomorpha</taxon>
        <taxon>Tylenchoidea</taxon>
        <taxon>Meloidogynidae</taxon>
        <taxon>Meloidogyninae</taxon>
        <taxon>Meloidogyne</taxon>
    </lineage>
</organism>
<keyword evidence="2" id="KW-1185">Reference proteome</keyword>
<protein>
    <submittedName>
        <fullName evidence="1">Uncharacterized protein</fullName>
    </submittedName>
</protein>
<sequence>MCLHPQNQHQRQQQPQNPQQPPNYQLPVISITPVYLDINAIMVFVLKIIRKLLNEMICKY</sequence>
<proteinExistence type="predicted"/>